<evidence type="ECO:0000313" key="3">
    <source>
        <dbReference type="Proteomes" id="UP000092627"/>
    </source>
</evidence>
<sequence>MRKIQFYIIVLMLAPTSALAYIGPGAGLGAIATFFAVALGILLLLVGFLWYPLKRILKKQRQTEVKDEPKSNDQ</sequence>
<reference evidence="2 3" key="1">
    <citation type="submission" date="2016-06" db="EMBL/GenBank/DDBJ databases">
        <authorList>
            <person name="Kjaerup R.B."/>
            <person name="Dalgaard T.S."/>
            <person name="Juul-Madsen H.R."/>
        </authorList>
    </citation>
    <scope>NUCLEOTIDE SEQUENCE [LARGE SCALE GENOMIC DNA]</scope>
    <source>
        <strain evidence="2 3">CECT 5080</strain>
    </source>
</reference>
<gene>
    <name evidence="2" type="ORF">MAQ5080_01746</name>
</gene>
<keyword evidence="1" id="KW-1133">Transmembrane helix</keyword>
<accession>A0A1A8TCC8</accession>
<evidence type="ECO:0000313" key="2">
    <source>
        <dbReference type="EMBL" id="SBS30687.1"/>
    </source>
</evidence>
<feature type="transmembrane region" description="Helical" evidence="1">
    <location>
        <begin position="30"/>
        <end position="51"/>
    </location>
</feature>
<dbReference type="AlphaFoldDB" id="A0A1A8TCC8"/>
<name>A0A1A8TCC8_9GAMM</name>
<dbReference type="STRING" id="295068.MAQ5080_01746"/>
<evidence type="ECO:0000256" key="1">
    <source>
        <dbReference type="SAM" id="Phobius"/>
    </source>
</evidence>
<protein>
    <submittedName>
        <fullName evidence="2">Uncharacterized protein</fullName>
    </submittedName>
</protein>
<dbReference type="OrthoDB" id="6174270at2"/>
<dbReference type="EMBL" id="FLOC01000008">
    <property type="protein sequence ID" value="SBS30687.1"/>
    <property type="molecule type" value="Genomic_DNA"/>
</dbReference>
<proteinExistence type="predicted"/>
<keyword evidence="1" id="KW-0812">Transmembrane</keyword>
<keyword evidence="1" id="KW-0472">Membrane</keyword>
<keyword evidence="3" id="KW-1185">Reference proteome</keyword>
<organism evidence="2 3">
    <name type="scientific">Marinomonas aquimarina</name>
    <dbReference type="NCBI Taxonomy" id="295068"/>
    <lineage>
        <taxon>Bacteria</taxon>
        <taxon>Pseudomonadati</taxon>
        <taxon>Pseudomonadota</taxon>
        <taxon>Gammaproteobacteria</taxon>
        <taxon>Oceanospirillales</taxon>
        <taxon>Oceanospirillaceae</taxon>
        <taxon>Marinomonas</taxon>
    </lineage>
</organism>
<dbReference type="RefSeq" id="WP_067208542.1">
    <property type="nucleotide sequence ID" value="NZ_FLOC01000008.1"/>
</dbReference>
<dbReference type="Proteomes" id="UP000092627">
    <property type="component" value="Unassembled WGS sequence"/>
</dbReference>